<reference evidence="18" key="1">
    <citation type="submission" date="2011-02" db="EMBL/GenBank/DDBJ databases">
        <title>The Genome Sequence of Capsaspora owczarzaki ATCC 30864.</title>
        <authorList>
            <person name="Russ C."/>
            <person name="Cuomo C."/>
            <person name="Burger G."/>
            <person name="Gray M.W."/>
            <person name="Holland P.W.H."/>
            <person name="King N."/>
            <person name="Lang F.B.F."/>
            <person name="Roger A.J."/>
            <person name="Ruiz-Trillo I."/>
            <person name="Young S.K."/>
            <person name="Zeng Q."/>
            <person name="Gargeya S."/>
            <person name="Alvarado L."/>
            <person name="Berlin A."/>
            <person name="Chapman S.B."/>
            <person name="Chen Z."/>
            <person name="Freedman E."/>
            <person name="Gellesch M."/>
            <person name="Goldberg J."/>
            <person name="Griggs A."/>
            <person name="Gujja S."/>
            <person name="Heilman E."/>
            <person name="Heiman D."/>
            <person name="Howarth C."/>
            <person name="Mehta T."/>
            <person name="Neiman D."/>
            <person name="Pearson M."/>
            <person name="Roberts A."/>
            <person name="Saif S."/>
            <person name="Shea T."/>
            <person name="Shenoy N."/>
            <person name="Sisk P."/>
            <person name="Stolte C."/>
            <person name="Sykes S."/>
            <person name="White J."/>
            <person name="Yandava C."/>
            <person name="Haas B."/>
            <person name="Nusbaum C."/>
            <person name="Birren B."/>
        </authorList>
    </citation>
    <scope>NUCLEOTIDE SEQUENCE</scope>
    <source>
        <strain evidence="18">ATCC 30864</strain>
    </source>
</reference>
<evidence type="ECO:0000256" key="10">
    <source>
        <dbReference type="ARBA" id="ARBA00022840"/>
    </source>
</evidence>
<evidence type="ECO:0000256" key="1">
    <source>
        <dbReference type="ARBA" id="ARBA00004496"/>
    </source>
</evidence>
<dbReference type="PANTHER" id="PTHR22988">
    <property type="entry name" value="MYOTONIC DYSTROPHY S/T KINASE-RELATED"/>
    <property type="match status" value="1"/>
</dbReference>
<dbReference type="CDD" id="cd05599">
    <property type="entry name" value="STKc_NDR_like"/>
    <property type="match status" value="1"/>
</dbReference>
<dbReference type="PROSITE" id="PS51285">
    <property type="entry name" value="AGC_KINASE_CTER"/>
    <property type="match status" value="1"/>
</dbReference>
<dbReference type="PANTHER" id="PTHR22988:SF76">
    <property type="entry name" value="CHROMOSOME UNDETERMINED SCAFFOLD_135, WHOLE GENOME SHOTGUN SEQUENCE"/>
    <property type="match status" value="1"/>
</dbReference>
<evidence type="ECO:0000256" key="5">
    <source>
        <dbReference type="ARBA" id="ARBA00022527"/>
    </source>
</evidence>
<keyword evidence="18" id="KW-1185">Reference proteome</keyword>
<dbReference type="Proteomes" id="UP000008743">
    <property type="component" value="Unassembled WGS sequence"/>
</dbReference>
<dbReference type="eggNOG" id="KOG0605">
    <property type="taxonomic scope" value="Eukaryota"/>
</dbReference>
<comment type="subcellular location">
    <subcellularLocation>
        <location evidence="1">Cytoplasm</location>
    </subcellularLocation>
</comment>
<evidence type="ECO:0000256" key="13">
    <source>
        <dbReference type="PROSITE-ProRule" id="PRU10141"/>
    </source>
</evidence>
<evidence type="ECO:0000256" key="7">
    <source>
        <dbReference type="ARBA" id="ARBA00022679"/>
    </source>
</evidence>
<evidence type="ECO:0000313" key="18">
    <source>
        <dbReference type="Proteomes" id="UP000008743"/>
    </source>
</evidence>
<protein>
    <recommendedName>
        <fullName evidence="3">non-specific serine/threonine protein kinase</fullName>
        <ecNumber evidence="3">2.7.11.1</ecNumber>
    </recommendedName>
</protein>
<dbReference type="GO" id="GO:0005524">
    <property type="term" value="F:ATP binding"/>
    <property type="evidence" value="ECO:0007669"/>
    <property type="project" value="UniProtKB-UniRule"/>
</dbReference>
<dbReference type="GO" id="GO:0071944">
    <property type="term" value="C:cell periphery"/>
    <property type="evidence" value="ECO:0007669"/>
    <property type="project" value="UniProtKB-ARBA"/>
</dbReference>
<dbReference type="InterPro" id="IPR017892">
    <property type="entry name" value="Pkinase_C"/>
</dbReference>
<dbReference type="FunCoup" id="A0A0D2X582">
    <property type="interactions" value="185"/>
</dbReference>
<dbReference type="InterPro" id="IPR050839">
    <property type="entry name" value="Rho-assoc_Ser/Thr_Kinase"/>
</dbReference>
<keyword evidence="4" id="KW-0963">Cytoplasm</keyword>
<dbReference type="SMART" id="SM00133">
    <property type="entry name" value="S_TK_X"/>
    <property type="match status" value="1"/>
</dbReference>
<dbReference type="FunFam" id="3.30.200.20:FF:000192">
    <property type="entry name" value="Serine/threonine-protein kinase cot-1"/>
    <property type="match status" value="1"/>
</dbReference>
<evidence type="ECO:0000259" key="16">
    <source>
        <dbReference type="PROSITE" id="PS51285"/>
    </source>
</evidence>
<keyword evidence="6" id="KW-0597">Phosphoprotein</keyword>
<dbReference type="Pfam" id="PF00069">
    <property type="entry name" value="Pkinase"/>
    <property type="match status" value="2"/>
</dbReference>
<dbReference type="FunFam" id="1.10.510.10:FF:000086">
    <property type="entry name" value="Non-specific serine/threonine protein kinase"/>
    <property type="match status" value="1"/>
</dbReference>
<dbReference type="Pfam" id="PF00433">
    <property type="entry name" value="Pkinase_C"/>
    <property type="match status" value="1"/>
</dbReference>
<dbReference type="EC" id="2.7.11.1" evidence="3"/>
<feature type="domain" description="Protein kinase" evidence="15">
    <location>
        <begin position="114"/>
        <end position="413"/>
    </location>
</feature>
<gene>
    <name evidence="17" type="ORF">CAOG_007230</name>
</gene>
<evidence type="ECO:0000259" key="15">
    <source>
        <dbReference type="PROSITE" id="PS50011"/>
    </source>
</evidence>
<feature type="domain" description="AGC-kinase C-terminal" evidence="16">
    <location>
        <begin position="414"/>
        <end position="480"/>
    </location>
</feature>
<dbReference type="PROSITE" id="PS00108">
    <property type="entry name" value="PROTEIN_KINASE_ST"/>
    <property type="match status" value="1"/>
</dbReference>
<evidence type="ECO:0000256" key="2">
    <source>
        <dbReference type="ARBA" id="ARBA00009903"/>
    </source>
</evidence>
<keyword evidence="7" id="KW-0808">Transferase</keyword>
<comment type="catalytic activity">
    <reaction evidence="12">
        <text>L-seryl-[protein] + ATP = O-phospho-L-seryl-[protein] + ADP + H(+)</text>
        <dbReference type="Rhea" id="RHEA:17989"/>
        <dbReference type="Rhea" id="RHEA-COMP:9863"/>
        <dbReference type="Rhea" id="RHEA-COMP:11604"/>
        <dbReference type="ChEBI" id="CHEBI:15378"/>
        <dbReference type="ChEBI" id="CHEBI:29999"/>
        <dbReference type="ChEBI" id="CHEBI:30616"/>
        <dbReference type="ChEBI" id="CHEBI:83421"/>
        <dbReference type="ChEBI" id="CHEBI:456216"/>
        <dbReference type="EC" id="2.7.11.1"/>
    </reaction>
</comment>
<dbReference type="InParanoid" id="A0A0D2X582"/>
<dbReference type="Gene3D" id="1.10.510.10">
    <property type="entry name" value="Transferase(Phosphotransferase) domain 1"/>
    <property type="match status" value="1"/>
</dbReference>
<evidence type="ECO:0000313" key="17">
    <source>
        <dbReference type="EMBL" id="KJE97354.1"/>
    </source>
</evidence>
<keyword evidence="9 17" id="KW-0418">Kinase</keyword>
<feature type="binding site" evidence="13">
    <location>
        <position position="143"/>
    </location>
    <ligand>
        <name>ATP</name>
        <dbReference type="ChEBI" id="CHEBI:30616"/>
    </ligand>
</feature>
<accession>A0A0D2X582</accession>
<dbReference type="InterPro" id="IPR011009">
    <property type="entry name" value="Kinase-like_dom_sf"/>
</dbReference>
<evidence type="ECO:0000256" key="3">
    <source>
        <dbReference type="ARBA" id="ARBA00012513"/>
    </source>
</evidence>
<sequence>MSSALDAAGSSSSSAAAAAAASSLGSSAAAATASSATGQPRVLVPRVLERATAAKITLEQFYENLLAQHRERTERRTKLEADLIDIRSEKRRQLMTKETEFLRLKRCRLGSEDFATLKVIGRGAFGEVRLAQKIDTGHIYAMKVLRKEDMLKKEQVAHVRAERDILAEADNPWVVQLFYSFQDASSLYLVMEFLSGGDMMTMLMRYDTFSEDVTRFYVAESVAAINSIHKLNFIHRDIKPDNLLLDPKGHIKLSDFGLCTGLKKSHQTDYYRNLMNPANTGGAPPKKINFSGYDTKSKAMTWKKNRRALAYSTVGTPDYIAPEVFLQTGYTKSCDWWSLGVIMFEMLIGYPPFCSETAQETYRKIMSWRTSLIFPPEVPISREAQDLITRLCTDADRRIGREDVAEIMAHPFFVGVNWDHIRESPAPIDPGVRSIADTSNFDDFPEAAPEQEEINEKDAVKDLAFLNYTFKRFEGLTLRQKLSSGRP</sequence>
<dbReference type="SUPFAM" id="SSF56112">
    <property type="entry name" value="Protein kinase-like (PK-like)"/>
    <property type="match status" value="1"/>
</dbReference>
<dbReference type="SMART" id="SM00220">
    <property type="entry name" value="S_TKc"/>
    <property type="match status" value="1"/>
</dbReference>
<evidence type="ECO:0000256" key="8">
    <source>
        <dbReference type="ARBA" id="ARBA00022741"/>
    </source>
</evidence>
<dbReference type="PROSITE" id="PS00107">
    <property type="entry name" value="PROTEIN_KINASE_ATP"/>
    <property type="match status" value="1"/>
</dbReference>
<evidence type="ECO:0000256" key="12">
    <source>
        <dbReference type="ARBA" id="ARBA00048679"/>
    </source>
</evidence>
<dbReference type="EMBL" id="KE346374">
    <property type="protein sequence ID" value="KJE97354.1"/>
    <property type="molecule type" value="Genomic_DNA"/>
</dbReference>
<dbReference type="InterPro" id="IPR000961">
    <property type="entry name" value="AGC-kinase_C"/>
</dbReference>
<dbReference type="GO" id="GO:0004674">
    <property type="term" value="F:protein serine/threonine kinase activity"/>
    <property type="evidence" value="ECO:0007669"/>
    <property type="project" value="UniProtKB-KW"/>
</dbReference>
<dbReference type="STRING" id="595528.A0A0D2X582"/>
<keyword evidence="5 14" id="KW-0723">Serine/threonine-protein kinase</keyword>
<evidence type="ECO:0000256" key="6">
    <source>
        <dbReference type="ARBA" id="ARBA00022553"/>
    </source>
</evidence>
<dbReference type="AlphaFoldDB" id="A0A0D2X582"/>
<organism evidence="17 18">
    <name type="scientific">Capsaspora owczarzaki (strain ATCC 30864)</name>
    <dbReference type="NCBI Taxonomy" id="595528"/>
    <lineage>
        <taxon>Eukaryota</taxon>
        <taxon>Filasterea</taxon>
        <taxon>Capsaspora</taxon>
    </lineage>
</organism>
<dbReference type="Gene3D" id="3.30.200.20">
    <property type="entry name" value="Phosphorylase Kinase, domain 1"/>
    <property type="match status" value="1"/>
</dbReference>
<keyword evidence="8 13" id="KW-0547">Nucleotide-binding</keyword>
<dbReference type="InterPro" id="IPR017441">
    <property type="entry name" value="Protein_kinase_ATP_BS"/>
</dbReference>
<proteinExistence type="inferred from homology"/>
<evidence type="ECO:0000256" key="14">
    <source>
        <dbReference type="RuleBase" id="RU000304"/>
    </source>
</evidence>
<dbReference type="PhylomeDB" id="A0A0D2X582"/>
<dbReference type="GO" id="GO:0005737">
    <property type="term" value="C:cytoplasm"/>
    <property type="evidence" value="ECO:0007669"/>
    <property type="project" value="UniProtKB-SubCell"/>
</dbReference>
<evidence type="ECO:0000256" key="11">
    <source>
        <dbReference type="ARBA" id="ARBA00047899"/>
    </source>
</evidence>
<dbReference type="PROSITE" id="PS50011">
    <property type="entry name" value="PROTEIN_KINASE_DOM"/>
    <property type="match status" value="1"/>
</dbReference>
<dbReference type="FunFam" id="1.10.510.10:FF:000057">
    <property type="entry name" value="Non-specific serine/threonine protein kinase"/>
    <property type="match status" value="1"/>
</dbReference>
<dbReference type="InterPro" id="IPR008271">
    <property type="entry name" value="Ser/Thr_kinase_AS"/>
</dbReference>
<dbReference type="InterPro" id="IPR000719">
    <property type="entry name" value="Prot_kinase_dom"/>
</dbReference>
<evidence type="ECO:0000256" key="9">
    <source>
        <dbReference type="ARBA" id="ARBA00022777"/>
    </source>
</evidence>
<dbReference type="OrthoDB" id="3638488at2759"/>
<comment type="catalytic activity">
    <reaction evidence="11">
        <text>L-threonyl-[protein] + ATP = O-phospho-L-threonyl-[protein] + ADP + H(+)</text>
        <dbReference type="Rhea" id="RHEA:46608"/>
        <dbReference type="Rhea" id="RHEA-COMP:11060"/>
        <dbReference type="Rhea" id="RHEA-COMP:11605"/>
        <dbReference type="ChEBI" id="CHEBI:15378"/>
        <dbReference type="ChEBI" id="CHEBI:30013"/>
        <dbReference type="ChEBI" id="CHEBI:30616"/>
        <dbReference type="ChEBI" id="CHEBI:61977"/>
        <dbReference type="ChEBI" id="CHEBI:456216"/>
        <dbReference type="EC" id="2.7.11.1"/>
    </reaction>
</comment>
<comment type="similarity">
    <text evidence="2">Belongs to the protein kinase superfamily. AGC Ser/Thr protein kinase family.</text>
</comment>
<name>A0A0D2X582_CAPO3</name>
<evidence type="ECO:0000256" key="4">
    <source>
        <dbReference type="ARBA" id="ARBA00022490"/>
    </source>
</evidence>
<keyword evidence="10 13" id="KW-0067">ATP-binding</keyword>